<name>A0A2J9PKI2_9LACT</name>
<reference evidence="11" key="1">
    <citation type="submission" date="2017-12" db="EMBL/GenBank/DDBJ databases">
        <title>FDA dAtabase for Regulatory Grade micrObial Sequences (FDA-ARGOS): Supporting development and validation of Infectious Disease Dx tests.</title>
        <authorList>
            <person name="Hoffmann M."/>
            <person name="Allard M."/>
            <person name="Evans P."/>
            <person name="Brown E."/>
            <person name="Tallon L."/>
            <person name="Sadzewicz L."/>
            <person name="Sengamalay N."/>
            <person name="Ott S."/>
            <person name="Godinez A."/>
            <person name="Nagaraj S."/>
            <person name="Vavikolanu K."/>
            <person name="Aluvathingal J."/>
            <person name="Nadendla S."/>
            <person name="Sichtig H."/>
        </authorList>
    </citation>
    <scope>NUCLEOTIDE SEQUENCE [LARGE SCALE GENOMIC DNA]</scope>
    <source>
        <strain evidence="11">FDAARGOS_249</strain>
    </source>
</reference>
<comment type="catalytic activity">
    <reaction evidence="1">
        <text>Hydrolyzes the link between N-acetylmuramoyl residues and L-amino acid residues in certain cell-wall glycopeptides.</text>
        <dbReference type="EC" id="3.5.1.28"/>
    </reaction>
</comment>
<gene>
    <name evidence="10" type="ORF">A6J77_000510</name>
</gene>
<dbReference type="GO" id="GO:0030420">
    <property type="term" value="P:establishment of competence for transformation"/>
    <property type="evidence" value="ECO:0007669"/>
    <property type="project" value="UniProtKB-KW"/>
</dbReference>
<dbReference type="GO" id="GO:0008745">
    <property type="term" value="F:N-acetylmuramoyl-L-alanine amidase activity"/>
    <property type="evidence" value="ECO:0007669"/>
    <property type="project" value="UniProtKB-EC"/>
</dbReference>
<evidence type="ECO:0000256" key="1">
    <source>
        <dbReference type="ARBA" id="ARBA00001561"/>
    </source>
</evidence>
<evidence type="ECO:0000256" key="2">
    <source>
        <dbReference type="ARBA" id="ARBA00007553"/>
    </source>
</evidence>
<dbReference type="RefSeq" id="WP_083067603.1">
    <property type="nucleotide sequence ID" value="NZ_NBTM02000001.1"/>
</dbReference>
<keyword evidence="6" id="KW-0178">Competence</keyword>
<keyword evidence="4" id="KW-0378">Hydrolase</keyword>
<evidence type="ECO:0000313" key="11">
    <source>
        <dbReference type="Proteomes" id="UP000192813"/>
    </source>
</evidence>
<dbReference type="GO" id="GO:0009253">
    <property type="term" value="P:peptidoglycan catabolic process"/>
    <property type="evidence" value="ECO:0007669"/>
    <property type="project" value="InterPro"/>
</dbReference>
<dbReference type="InterPro" id="IPR003646">
    <property type="entry name" value="SH3-like_bac-type"/>
</dbReference>
<dbReference type="Pfam" id="PF01510">
    <property type="entry name" value="Amidase_2"/>
    <property type="match status" value="1"/>
</dbReference>
<evidence type="ECO:0000256" key="4">
    <source>
        <dbReference type="ARBA" id="ARBA00022801"/>
    </source>
</evidence>
<dbReference type="PANTHER" id="PTHR30417">
    <property type="entry name" value="N-ACETYLMURAMOYL-L-ALANINE AMIDASE AMID"/>
    <property type="match status" value="1"/>
</dbReference>
<keyword evidence="7" id="KW-0961">Cell wall biogenesis/degradation</keyword>
<dbReference type="Gene3D" id="2.30.30.40">
    <property type="entry name" value="SH3 Domains"/>
    <property type="match status" value="1"/>
</dbReference>
<proteinExistence type="inferred from homology"/>
<sequence>MALTIKKDLAPTVAGTNGFGNKNQKRKVTVHLTGNRGKGANAKMHAKLQKTIYPASWHIQTDDKESIQSFEYSWQCYHAGDGAGDGNKHSIGIEGCINVDGDYVKMIHNLAETVAIVVRDNGLDPVKDVVRHYDWSGKHCPSQIMDGWYGITWAKFKQMVVDYYNAGNTTVKPVATTTAKAKTSANGIVKKYSEKGVFYPNETIIVRDAPTTKANRITKYYKGENVTYHTVHIGNGYVWLQYTRVKGGQGYIPIREYYGGSKYGPKWGIIK</sequence>
<dbReference type="AlphaFoldDB" id="A0A2J9PKI2"/>
<evidence type="ECO:0000259" key="9">
    <source>
        <dbReference type="SMART" id="SM00644"/>
    </source>
</evidence>
<feature type="domain" description="N-acetylmuramoyl-L-alanine amidase" evidence="9">
    <location>
        <begin position="14"/>
        <end position="150"/>
    </location>
</feature>
<dbReference type="GO" id="GO:0071555">
    <property type="term" value="P:cell wall organization"/>
    <property type="evidence" value="ECO:0007669"/>
    <property type="project" value="UniProtKB-KW"/>
</dbReference>
<feature type="domain" description="SH3b" evidence="8">
    <location>
        <begin position="194"/>
        <end position="260"/>
    </location>
</feature>
<dbReference type="InterPro" id="IPR051206">
    <property type="entry name" value="NAMLAA_amidase_2"/>
</dbReference>
<dbReference type="EMBL" id="NBTM02000001">
    <property type="protein sequence ID" value="PNL90826.1"/>
    <property type="molecule type" value="Genomic_DNA"/>
</dbReference>
<organism evidence="10 11">
    <name type="scientific">Aerococcus viridans</name>
    <dbReference type="NCBI Taxonomy" id="1377"/>
    <lineage>
        <taxon>Bacteria</taxon>
        <taxon>Bacillati</taxon>
        <taxon>Bacillota</taxon>
        <taxon>Bacilli</taxon>
        <taxon>Lactobacillales</taxon>
        <taxon>Aerococcaceae</taxon>
        <taxon>Aerococcus</taxon>
    </lineage>
</organism>
<dbReference type="GO" id="GO:0009254">
    <property type="term" value="P:peptidoglycan turnover"/>
    <property type="evidence" value="ECO:0007669"/>
    <property type="project" value="TreeGrafter"/>
</dbReference>
<dbReference type="SMART" id="SM00644">
    <property type="entry name" value="Ami_2"/>
    <property type="match status" value="1"/>
</dbReference>
<evidence type="ECO:0000256" key="5">
    <source>
        <dbReference type="ARBA" id="ARBA00022969"/>
    </source>
</evidence>
<dbReference type="SUPFAM" id="SSF55846">
    <property type="entry name" value="N-acetylmuramoyl-L-alanine amidase-like"/>
    <property type="match status" value="1"/>
</dbReference>
<evidence type="ECO:0000256" key="7">
    <source>
        <dbReference type="ARBA" id="ARBA00023316"/>
    </source>
</evidence>
<keyword evidence="5" id="KW-0749">Sporulation</keyword>
<dbReference type="Pfam" id="PF08460">
    <property type="entry name" value="SH3_5"/>
    <property type="match status" value="1"/>
</dbReference>
<dbReference type="PANTHER" id="PTHR30417:SF11">
    <property type="entry name" value="N-ACETYLMURAMOYL-L-ALANINE AMIDASE XLYA"/>
    <property type="match status" value="1"/>
</dbReference>
<protein>
    <recommendedName>
        <fullName evidence="3">N-acetylmuramoyl-L-alanine amidase</fullName>
        <ecNumber evidence="3">3.5.1.28</ecNumber>
    </recommendedName>
</protein>
<comment type="caution">
    <text evidence="10">The sequence shown here is derived from an EMBL/GenBank/DDBJ whole genome shotgun (WGS) entry which is preliminary data.</text>
</comment>
<dbReference type="SMART" id="SM00287">
    <property type="entry name" value="SH3b"/>
    <property type="match status" value="1"/>
</dbReference>
<evidence type="ECO:0000256" key="6">
    <source>
        <dbReference type="ARBA" id="ARBA00023287"/>
    </source>
</evidence>
<evidence type="ECO:0000259" key="8">
    <source>
        <dbReference type="SMART" id="SM00287"/>
    </source>
</evidence>
<dbReference type="GO" id="GO:0030435">
    <property type="term" value="P:sporulation resulting in formation of a cellular spore"/>
    <property type="evidence" value="ECO:0007669"/>
    <property type="project" value="UniProtKB-KW"/>
</dbReference>
<evidence type="ECO:0000313" key="10">
    <source>
        <dbReference type="EMBL" id="PNL90826.1"/>
    </source>
</evidence>
<dbReference type="EC" id="3.5.1.28" evidence="3"/>
<evidence type="ECO:0000256" key="3">
    <source>
        <dbReference type="ARBA" id="ARBA00011901"/>
    </source>
</evidence>
<dbReference type="InterPro" id="IPR002502">
    <property type="entry name" value="Amidase_domain"/>
</dbReference>
<dbReference type="InterPro" id="IPR036505">
    <property type="entry name" value="Amidase/PGRP_sf"/>
</dbReference>
<comment type="similarity">
    <text evidence="2">Belongs to the N-acetylmuramoyl-L-alanine amidase 2 family.</text>
</comment>
<dbReference type="Proteomes" id="UP000192813">
    <property type="component" value="Unassembled WGS sequence"/>
</dbReference>
<accession>A0A2J9PKI2</accession>
<dbReference type="Gene3D" id="3.40.80.10">
    <property type="entry name" value="Peptidoglycan recognition protein-like"/>
    <property type="match status" value="1"/>
</dbReference>